<dbReference type="GO" id="GO:0008270">
    <property type="term" value="F:zinc ion binding"/>
    <property type="evidence" value="ECO:0007669"/>
    <property type="project" value="UniProtKB-UniRule"/>
</dbReference>
<dbReference type="EC" id="6.3.4.20" evidence="9 11"/>
<comment type="caution">
    <text evidence="12">The sequence shown here is derived from an EMBL/GenBank/DDBJ whole genome shotgun (WGS) entry which is preliminary data.</text>
</comment>
<dbReference type="GO" id="GO:0016879">
    <property type="term" value="F:ligase activity, forming carbon-nitrogen bonds"/>
    <property type="evidence" value="ECO:0007669"/>
    <property type="project" value="UniProtKB-UniRule"/>
</dbReference>
<name>A0A090D353_9BACT</name>
<keyword evidence="6 11" id="KW-0862">Zinc</keyword>
<feature type="binding site" evidence="11">
    <location>
        <position position="188"/>
    </location>
    <ligand>
        <name>Zn(2+)</name>
        <dbReference type="ChEBI" id="CHEBI:29105"/>
    </ligand>
</feature>
<evidence type="ECO:0000256" key="11">
    <source>
        <dbReference type="HAMAP-Rule" id="MF_01633"/>
    </source>
</evidence>
<keyword evidence="4 11" id="KW-0547">Nucleotide-binding</keyword>
<evidence type="ECO:0000256" key="9">
    <source>
        <dbReference type="ARBA" id="ARBA00039149"/>
    </source>
</evidence>
<dbReference type="PANTHER" id="PTHR42914">
    <property type="entry name" value="7-CYANO-7-DEAZAGUANINE SYNTHASE"/>
    <property type="match status" value="1"/>
</dbReference>
<evidence type="ECO:0000256" key="4">
    <source>
        <dbReference type="ARBA" id="ARBA00022741"/>
    </source>
</evidence>
<dbReference type="Gene3D" id="3.40.50.620">
    <property type="entry name" value="HUPs"/>
    <property type="match status" value="1"/>
</dbReference>
<evidence type="ECO:0000256" key="7">
    <source>
        <dbReference type="ARBA" id="ARBA00022840"/>
    </source>
</evidence>
<dbReference type="Proteomes" id="UP000031552">
    <property type="component" value="Unassembled WGS sequence"/>
</dbReference>
<evidence type="ECO:0000256" key="8">
    <source>
        <dbReference type="ARBA" id="ARBA00037993"/>
    </source>
</evidence>
<evidence type="ECO:0000313" key="13">
    <source>
        <dbReference type="Proteomes" id="UP000031552"/>
    </source>
</evidence>
<evidence type="ECO:0000313" key="12">
    <source>
        <dbReference type="EMBL" id="CDR34948.1"/>
    </source>
</evidence>
<dbReference type="Pfam" id="PF06508">
    <property type="entry name" value="QueC"/>
    <property type="match status" value="1"/>
</dbReference>
<protein>
    <recommendedName>
        <fullName evidence="9 11">7-cyano-7-deazaguanine synthase</fullName>
        <ecNumber evidence="9 11">6.3.4.20</ecNumber>
    </recommendedName>
    <alternativeName>
        <fullName evidence="11">7-cyano-7-carbaguanine synthase</fullName>
    </alternativeName>
    <alternativeName>
        <fullName evidence="11">PreQ(0) synthase</fullName>
    </alternativeName>
    <alternativeName>
        <fullName evidence="11">Queuosine biosynthesis protein QueC</fullName>
    </alternativeName>
</protein>
<dbReference type="eggNOG" id="COG0603">
    <property type="taxonomic scope" value="Bacteria"/>
</dbReference>
<evidence type="ECO:0000256" key="6">
    <source>
        <dbReference type="ARBA" id="ARBA00022833"/>
    </source>
</evidence>
<keyword evidence="7 11" id="KW-0067">ATP-binding</keyword>
<comment type="similarity">
    <text evidence="8 11">Belongs to the QueC family.</text>
</comment>
<evidence type="ECO:0000256" key="1">
    <source>
        <dbReference type="ARBA" id="ARBA00005061"/>
    </source>
</evidence>
<sequence length="223" mass="24807">MKAIILFSGGLDSTVLLAKALEEKKQVFLLSFDYGQRHIVELSSAQKIASHYGLTIKTLKLPNDCFRGSSLIGDGEVSREIKELKVNDIPTTYVPARNTLFFAFAMGFAETIDANEIHYGANKLDYNAYPDCRPEFISAFQKVLDIGSKNANLGKPIKLCTPLVHLDKSEIIQLGKKLKAPIELSFSCYSPSQEGLSCEECLSCRLRNEGFKNVDQSARARYL</sequence>
<proteinExistence type="inferred from homology"/>
<evidence type="ECO:0000256" key="3">
    <source>
        <dbReference type="ARBA" id="ARBA00022723"/>
    </source>
</evidence>
<dbReference type="NCBIfam" id="TIGR00364">
    <property type="entry name" value="7-cyano-7-deazaguanine synthase QueC"/>
    <property type="match status" value="1"/>
</dbReference>
<evidence type="ECO:0000256" key="10">
    <source>
        <dbReference type="ARBA" id="ARBA00047890"/>
    </source>
</evidence>
<dbReference type="UniPathway" id="UPA00391"/>
<dbReference type="AlphaFoldDB" id="A0A090D353"/>
<evidence type="ECO:0000256" key="2">
    <source>
        <dbReference type="ARBA" id="ARBA00022598"/>
    </source>
</evidence>
<reference evidence="12" key="1">
    <citation type="submission" date="2013-12" db="EMBL/GenBank/DDBJ databases">
        <authorList>
            <person name="Linke B."/>
        </authorList>
    </citation>
    <scope>NUCLEOTIDE SEQUENCE [LARGE SCALE GENOMIC DNA]</scope>
    <source>
        <strain evidence="12">CRIB-18</strain>
    </source>
</reference>
<feature type="binding site" evidence="11">
    <location>
        <position position="198"/>
    </location>
    <ligand>
        <name>Zn(2+)</name>
        <dbReference type="ChEBI" id="CHEBI:29105"/>
    </ligand>
</feature>
<dbReference type="OrthoDB" id="20646at2"/>
<comment type="catalytic activity">
    <reaction evidence="10 11">
        <text>7-carboxy-7-carbaguanine + NH4(+) + 2 ATP = 7-cyano-7-carbaguanine + 2 AMP + 2 diphosphate + 2 H(+)</text>
        <dbReference type="Rhea" id="RHEA:27982"/>
        <dbReference type="ChEBI" id="CHEBI:15378"/>
        <dbReference type="ChEBI" id="CHEBI:28938"/>
        <dbReference type="ChEBI" id="CHEBI:30616"/>
        <dbReference type="ChEBI" id="CHEBI:33019"/>
        <dbReference type="ChEBI" id="CHEBI:45075"/>
        <dbReference type="ChEBI" id="CHEBI:61036"/>
        <dbReference type="ChEBI" id="CHEBI:456215"/>
        <dbReference type="EC" id="6.3.4.20"/>
    </reaction>
</comment>
<dbReference type="GO" id="GO:0005524">
    <property type="term" value="F:ATP binding"/>
    <property type="evidence" value="ECO:0007669"/>
    <property type="project" value="UniProtKB-UniRule"/>
</dbReference>
<dbReference type="InterPro" id="IPR014729">
    <property type="entry name" value="Rossmann-like_a/b/a_fold"/>
</dbReference>
<feature type="binding site" evidence="11">
    <location>
        <begin position="7"/>
        <end position="17"/>
    </location>
    <ligand>
        <name>ATP</name>
        <dbReference type="ChEBI" id="CHEBI:30616"/>
    </ligand>
</feature>
<dbReference type="HAMAP" id="MF_01633">
    <property type="entry name" value="QueC"/>
    <property type="match status" value="1"/>
</dbReference>
<dbReference type="EMBL" id="CCEJ010000011">
    <property type="protein sequence ID" value="CDR34948.1"/>
    <property type="molecule type" value="Genomic_DNA"/>
</dbReference>
<dbReference type="STRING" id="1437425.CSEC_2142"/>
<feature type="binding site" evidence="11">
    <location>
        <position position="204"/>
    </location>
    <ligand>
        <name>Zn(2+)</name>
        <dbReference type="ChEBI" id="CHEBI:29105"/>
    </ligand>
</feature>
<feature type="binding site" evidence="11">
    <location>
        <position position="201"/>
    </location>
    <ligand>
        <name>Zn(2+)</name>
        <dbReference type="ChEBI" id="CHEBI:29105"/>
    </ligand>
</feature>
<reference evidence="12" key="2">
    <citation type="submission" date="2014-09" db="EMBL/GenBank/DDBJ databases">
        <title>Criblamydia sequanensis harbors a mega-plasmid encoding arsenite resistance.</title>
        <authorList>
            <person name="Bertelli C."/>
            <person name="Goesmann A."/>
            <person name="Greub G."/>
        </authorList>
    </citation>
    <scope>NUCLEOTIDE SEQUENCE [LARGE SCALE GENOMIC DNA]</scope>
    <source>
        <strain evidence="12">CRIB-18</strain>
    </source>
</reference>
<dbReference type="PIRSF" id="PIRSF006293">
    <property type="entry name" value="ExsB"/>
    <property type="match status" value="1"/>
</dbReference>
<keyword evidence="2 11" id="KW-0436">Ligase</keyword>
<comment type="function">
    <text evidence="11">Catalyzes the ATP-dependent conversion of 7-carboxy-7-deazaguanine (CDG) to 7-cyano-7-deazaguanine (preQ(0)).</text>
</comment>
<dbReference type="PANTHER" id="PTHR42914:SF1">
    <property type="entry name" value="7-CYANO-7-DEAZAGUANINE SYNTHASE"/>
    <property type="match status" value="1"/>
</dbReference>
<evidence type="ECO:0000256" key="5">
    <source>
        <dbReference type="ARBA" id="ARBA00022785"/>
    </source>
</evidence>
<keyword evidence="3 11" id="KW-0479">Metal-binding</keyword>
<comment type="cofactor">
    <cofactor evidence="11">
        <name>Zn(2+)</name>
        <dbReference type="ChEBI" id="CHEBI:29105"/>
    </cofactor>
    <text evidence="11">Binds 1 zinc ion per subunit.</text>
</comment>
<keyword evidence="13" id="KW-1185">Reference proteome</keyword>
<gene>
    <name evidence="12" type="primary">quec3</name>
    <name evidence="11" type="synonym">queC</name>
    <name evidence="12" type="ORF">CSEC_2142</name>
</gene>
<dbReference type="RefSeq" id="WP_053332016.1">
    <property type="nucleotide sequence ID" value="NZ_CCEJ010000011.1"/>
</dbReference>
<dbReference type="InterPro" id="IPR018317">
    <property type="entry name" value="QueC"/>
</dbReference>
<comment type="pathway">
    <text evidence="1 11">Purine metabolism; 7-cyano-7-deazaguanine biosynthesis.</text>
</comment>
<dbReference type="CDD" id="cd01995">
    <property type="entry name" value="QueC-like"/>
    <property type="match status" value="1"/>
</dbReference>
<accession>A0A090D353</accession>
<organism evidence="12 13">
    <name type="scientific">Candidatus Criblamydia sequanensis CRIB-18</name>
    <dbReference type="NCBI Taxonomy" id="1437425"/>
    <lineage>
        <taxon>Bacteria</taxon>
        <taxon>Pseudomonadati</taxon>
        <taxon>Chlamydiota</taxon>
        <taxon>Chlamydiia</taxon>
        <taxon>Parachlamydiales</taxon>
        <taxon>Candidatus Criblamydiaceae</taxon>
        <taxon>Candidatus Criblamydia</taxon>
    </lineage>
</organism>
<dbReference type="SUPFAM" id="SSF52402">
    <property type="entry name" value="Adenine nucleotide alpha hydrolases-like"/>
    <property type="match status" value="1"/>
</dbReference>
<keyword evidence="5 11" id="KW-0671">Queuosine biosynthesis</keyword>
<dbReference type="GO" id="GO:0008616">
    <property type="term" value="P:tRNA queuosine(34) biosynthetic process"/>
    <property type="evidence" value="ECO:0007669"/>
    <property type="project" value="UniProtKB-UniRule"/>
</dbReference>